<dbReference type="HOGENOM" id="CLU_2205281_0_0_9"/>
<dbReference type="RefSeq" id="WP_011344559.1">
    <property type="nucleotide sequence ID" value="NC_007503.1"/>
</dbReference>
<dbReference type="STRING" id="246194.CHY_1664"/>
<gene>
    <name evidence="1" type="ordered locus">CHY_1664</name>
</gene>
<keyword evidence="2" id="KW-1185">Reference proteome</keyword>
<dbReference type="Proteomes" id="UP000002706">
    <property type="component" value="Chromosome"/>
</dbReference>
<dbReference type="InParanoid" id="Q3ABK0"/>
<dbReference type="AlphaFoldDB" id="Q3ABK0"/>
<accession>Q3ABK0</accession>
<dbReference type="EMBL" id="CP000141">
    <property type="protein sequence ID" value="ABB14510.1"/>
    <property type="molecule type" value="Genomic_DNA"/>
</dbReference>
<dbReference type="eggNOG" id="ENOG5033HIU">
    <property type="taxonomic scope" value="Bacteria"/>
</dbReference>
<proteinExistence type="predicted"/>
<protein>
    <submittedName>
        <fullName evidence="1">Conserved domain protein</fullName>
    </submittedName>
</protein>
<evidence type="ECO:0000313" key="2">
    <source>
        <dbReference type="Proteomes" id="UP000002706"/>
    </source>
</evidence>
<evidence type="ECO:0000313" key="1">
    <source>
        <dbReference type="EMBL" id="ABB14510.1"/>
    </source>
</evidence>
<sequence length="107" mass="12405">MRVKTVKVAEKTVTVRELKIKEIKETVIPLITEAFGENITNKQLDELIPFLQENLLKLFPELTQEDLDEAYMSQIEELVEAWLDVNFFGVKKIIKPLLSFSQQVTPK</sequence>
<dbReference type="OrthoDB" id="1954217at2"/>
<organism evidence="1 2">
    <name type="scientific">Carboxydothermus hydrogenoformans (strain ATCC BAA-161 / DSM 6008 / Z-2901)</name>
    <dbReference type="NCBI Taxonomy" id="246194"/>
    <lineage>
        <taxon>Bacteria</taxon>
        <taxon>Bacillati</taxon>
        <taxon>Bacillota</taxon>
        <taxon>Clostridia</taxon>
        <taxon>Thermoanaerobacterales</taxon>
        <taxon>Thermoanaerobacteraceae</taxon>
        <taxon>Carboxydothermus</taxon>
    </lineage>
</organism>
<name>Q3ABK0_CARHZ</name>
<dbReference type="KEGG" id="chy:CHY_1664"/>
<reference evidence="1 2" key="1">
    <citation type="journal article" date="2005" name="PLoS Genet.">
        <title>Life in hot carbon monoxide: the complete genome sequence of Carboxydothermus hydrogenoformans Z-2901.</title>
        <authorList>
            <person name="Wu M."/>
            <person name="Ren Q."/>
            <person name="Durkin A.S."/>
            <person name="Daugherty S.C."/>
            <person name="Brinkac L.M."/>
            <person name="Dodson R.J."/>
            <person name="Madupu R."/>
            <person name="Sullivan S.A."/>
            <person name="Kolonay J.F."/>
            <person name="Haft D.H."/>
            <person name="Nelson W.C."/>
            <person name="Tallon L.J."/>
            <person name="Jones K.M."/>
            <person name="Ulrich L.E."/>
            <person name="Gonzalez J.M."/>
            <person name="Zhulin I.B."/>
            <person name="Robb F.T."/>
            <person name="Eisen J.A."/>
        </authorList>
    </citation>
    <scope>NUCLEOTIDE SEQUENCE [LARGE SCALE GENOMIC DNA]</scope>
    <source>
        <strain evidence="2">ATCC BAA-161 / DSM 6008 / Z-2901</strain>
    </source>
</reference>